<name>A0A7X1KNT9_9SPHN</name>
<proteinExistence type="predicted"/>
<dbReference type="AlphaFoldDB" id="A0A7X1KNT9"/>
<sequence length="68" mass="7701">MIRGLYRTRDRLLGDCVRVGWSAGDAAPVLRRDLYESLGGQPPYDQLPTREVYRRGANPIEPDPLESD</sequence>
<evidence type="ECO:0000256" key="1">
    <source>
        <dbReference type="SAM" id="MobiDB-lite"/>
    </source>
</evidence>
<dbReference type="Proteomes" id="UP000551327">
    <property type="component" value="Unassembled WGS sequence"/>
</dbReference>
<protein>
    <submittedName>
        <fullName evidence="2">Uncharacterized protein</fullName>
    </submittedName>
</protein>
<reference evidence="2 3" key="1">
    <citation type="submission" date="2020-08" db="EMBL/GenBank/DDBJ databases">
        <title>The genome sequence of type strain Novosphingobium piscinae KCTC 42194.</title>
        <authorList>
            <person name="Liu Y."/>
        </authorList>
    </citation>
    <scope>NUCLEOTIDE SEQUENCE [LARGE SCALE GENOMIC DNA]</scope>
    <source>
        <strain evidence="2 3">KCTC 42194</strain>
    </source>
</reference>
<dbReference type="EMBL" id="JACLAX010000001">
    <property type="protein sequence ID" value="MBC2667783.1"/>
    <property type="molecule type" value="Genomic_DNA"/>
</dbReference>
<evidence type="ECO:0000313" key="2">
    <source>
        <dbReference type="EMBL" id="MBC2667783.1"/>
    </source>
</evidence>
<keyword evidence="3" id="KW-1185">Reference proteome</keyword>
<comment type="caution">
    <text evidence="2">The sequence shown here is derived from an EMBL/GenBank/DDBJ whole genome shotgun (WGS) entry which is preliminary data.</text>
</comment>
<evidence type="ECO:0000313" key="3">
    <source>
        <dbReference type="Proteomes" id="UP000551327"/>
    </source>
</evidence>
<organism evidence="2 3">
    <name type="scientific">Novosphingobium piscinae</name>
    <dbReference type="NCBI Taxonomy" id="1507448"/>
    <lineage>
        <taxon>Bacteria</taxon>
        <taxon>Pseudomonadati</taxon>
        <taxon>Pseudomonadota</taxon>
        <taxon>Alphaproteobacteria</taxon>
        <taxon>Sphingomonadales</taxon>
        <taxon>Sphingomonadaceae</taxon>
        <taxon>Novosphingobium</taxon>
    </lineage>
</organism>
<feature type="region of interest" description="Disordered" evidence="1">
    <location>
        <begin position="38"/>
        <end position="68"/>
    </location>
</feature>
<gene>
    <name evidence="2" type="ORF">H7F53_01320</name>
</gene>
<accession>A0A7X1KNT9</accession>